<protein>
    <submittedName>
        <fullName evidence="2">Uncharacterized protein</fullName>
    </submittedName>
</protein>
<keyword evidence="3" id="KW-1185">Reference proteome</keyword>
<dbReference type="AlphaFoldDB" id="A0AAV5D1E6"/>
<dbReference type="PANTHER" id="PTHR46978">
    <property type="entry name" value="ZINC KNUCKLE (CCHC-TYPE) FAMILY PROTEIN"/>
    <property type="match status" value="1"/>
</dbReference>
<dbReference type="PANTHER" id="PTHR46978:SF1">
    <property type="entry name" value="ZINC KNUCKLE (CCHC-TYPE) FAMILY PROTEIN"/>
    <property type="match status" value="1"/>
</dbReference>
<feature type="compositionally biased region" description="Basic and acidic residues" evidence="1">
    <location>
        <begin position="112"/>
        <end position="121"/>
    </location>
</feature>
<dbReference type="EMBL" id="BQKI01000011">
    <property type="protein sequence ID" value="GJN04562.1"/>
    <property type="molecule type" value="Genomic_DNA"/>
</dbReference>
<reference evidence="2" key="2">
    <citation type="submission" date="2021-12" db="EMBL/GenBank/DDBJ databases">
        <title>Resequencing data analysis of finger millet.</title>
        <authorList>
            <person name="Hatakeyama M."/>
            <person name="Aluri S."/>
            <person name="Balachadran M.T."/>
            <person name="Sivarajan S.R."/>
            <person name="Poveda L."/>
            <person name="Shimizu-Inatsugi R."/>
            <person name="Schlapbach R."/>
            <person name="Sreeman S.M."/>
            <person name="Shimizu K.K."/>
        </authorList>
    </citation>
    <scope>NUCLEOTIDE SEQUENCE</scope>
</reference>
<feature type="compositionally biased region" description="Basic residues" evidence="1">
    <location>
        <begin position="157"/>
        <end position="168"/>
    </location>
</feature>
<evidence type="ECO:0000313" key="2">
    <source>
        <dbReference type="EMBL" id="GJN04562.1"/>
    </source>
</evidence>
<name>A0AAV5D1E6_ELECO</name>
<proteinExistence type="predicted"/>
<feature type="region of interest" description="Disordered" evidence="1">
    <location>
        <begin position="148"/>
        <end position="220"/>
    </location>
</feature>
<organism evidence="2 3">
    <name type="scientific">Eleusine coracana subsp. coracana</name>
    <dbReference type="NCBI Taxonomy" id="191504"/>
    <lineage>
        <taxon>Eukaryota</taxon>
        <taxon>Viridiplantae</taxon>
        <taxon>Streptophyta</taxon>
        <taxon>Embryophyta</taxon>
        <taxon>Tracheophyta</taxon>
        <taxon>Spermatophyta</taxon>
        <taxon>Magnoliopsida</taxon>
        <taxon>Liliopsida</taxon>
        <taxon>Poales</taxon>
        <taxon>Poaceae</taxon>
        <taxon>PACMAD clade</taxon>
        <taxon>Chloridoideae</taxon>
        <taxon>Cynodonteae</taxon>
        <taxon>Eleusininae</taxon>
        <taxon>Eleusine</taxon>
    </lineage>
</organism>
<reference evidence="2" key="1">
    <citation type="journal article" date="2018" name="DNA Res.">
        <title>Multiple hybrid de novo genome assembly of finger millet, an orphan allotetraploid crop.</title>
        <authorList>
            <person name="Hatakeyama M."/>
            <person name="Aluri S."/>
            <person name="Balachadran M.T."/>
            <person name="Sivarajan S.R."/>
            <person name="Patrignani A."/>
            <person name="Gruter S."/>
            <person name="Poveda L."/>
            <person name="Shimizu-Inatsugi R."/>
            <person name="Baeten J."/>
            <person name="Francoijs K.J."/>
            <person name="Nataraja K.N."/>
            <person name="Reddy Y.A.N."/>
            <person name="Phadnis S."/>
            <person name="Ravikumar R.L."/>
            <person name="Schlapbach R."/>
            <person name="Sreeman S.M."/>
            <person name="Shimizu K.K."/>
        </authorList>
    </citation>
    <scope>NUCLEOTIDE SEQUENCE</scope>
</reference>
<dbReference type="Proteomes" id="UP001054889">
    <property type="component" value="Unassembled WGS sequence"/>
</dbReference>
<evidence type="ECO:0000256" key="1">
    <source>
        <dbReference type="SAM" id="MobiDB-lite"/>
    </source>
</evidence>
<evidence type="ECO:0000313" key="3">
    <source>
        <dbReference type="Proteomes" id="UP001054889"/>
    </source>
</evidence>
<accession>A0AAV5D1E6</accession>
<feature type="region of interest" description="Disordered" evidence="1">
    <location>
        <begin position="97"/>
        <end position="132"/>
    </location>
</feature>
<gene>
    <name evidence="2" type="primary">ga22122</name>
    <name evidence="2" type="ORF">PR202_ga22122</name>
</gene>
<comment type="caution">
    <text evidence="2">The sequence shown here is derived from an EMBL/GenBank/DDBJ whole genome shotgun (WGS) entry which is preliminary data.</text>
</comment>
<sequence>MQEIKCYVCKQNGHLCCADFLDNYSKELTCYNCAQSGHTGLVINSEPSIIGLCQAPSGNQCCDNSNFLLFSLQSNRPKGEFSSHSWRKDRGKDFGTRSAPYDACKSSKRKSPHFEDWMDTPHRHKSKARGGWNGDDYDLDDLPFKKYKPNGWPPSTPKKKRYSNHHQFSHGDGDYFTPQSSRRRDYGHASPSSNYSPSARKHGFSSRFASNNTHVRFHGN</sequence>